<organism evidence="1 2">
    <name type="scientific">Caproicibacterium amylolyticum</name>
    <dbReference type="NCBI Taxonomy" id="2766537"/>
    <lineage>
        <taxon>Bacteria</taxon>
        <taxon>Bacillati</taxon>
        <taxon>Bacillota</taxon>
        <taxon>Clostridia</taxon>
        <taxon>Eubacteriales</taxon>
        <taxon>Oscillospiraceae</taxon>
        <taxon>Caproicibacterium</taxon>
    </lineage>
</organism>
<evidence type="ECO:0000313" key="1">
    <source>
        <dbReference type="EMBL" id="QNO18584.1"/>
    </source>
</evidence>
<dbReference type="AlphaFoldDB" id="A0A7G9WIS2"/>
<proteinExistence type="predicted"/>
<evidence type="ECO:0000313" key="2">
    <source>
        <dbReference type="Proteomes" id="UP000516046"/>
    </source>
</evidence>
<accession>A0A7G9WIS2</accession>
<dbReference type="KEGG" id="caml:H6X83_02740"/>
<protein>
    <submittedName>
        <fullName evidence="1">Uncharacterized protein</fullName>
    </submittedName>
</protein>
<keyword evidence="2" id="KW-1185">Reference proteome</keyword>
<dbReference type="Proteomes" id="UP000516046">
    <property type="component" value="Chromosome"/>
</dbReference>
<reference evidence="1 2" key="1">
    <citation type="submission" date="2020-08" db="EMBL/GenBank/DDBJ databases">
        <authorList>
            <person name="Ren C."/>
            <person name="Gu Y."/>
            <person name="Xu Y."/>
        </authorList>
    </citation>
    <scope>NUCLEOTIDE SEQUENCE [LARGE SCALE GENOMIC DNA]</scope>
    <source>
        <strain evidence="1 2">LBM18003</strain>
    </source>
</reference>
<sequence length="54" mass="6171">MMQQLPEWCRKDEETAAYFSSLPPQVQNFLLDSGVEIDTLGELMQTAEHLKGML</sequence>
<gene>
    <name evidence="1" type="ORF">H6X83_02740</name>
</gene>
<name>A0A7G9WIS2_9FIRM</name>
<dbReference type="RefSeq" id="WP_212507649.1">
    <property type="nucleotide sequence ID" value="NZ_CP060696.1"/>
</dbReference>
<dbReference type="EMBL" id="CP060696">
    <property type="protein sequence ID" value="QNO18584.1"/>
    <property type="molecule type" value="Genomic_DNA"/>
</dbReference>